<dbReference type="Proteomes" id="UP000736335">
    <property type="component" value="Unassembled WGS sequence"/>
</dbReference>
<accession>A0A9P6H2Q0</accession>
<dbReference type="OrthoDB" id="2803160at2759"/>
<reference evidence="2" key="1">
    <citation type="journal article" date="2020" name="Nat. Commun.">
        <title>Large-scale genome sequencing of mycorrhizal fungi provides insights into the early evolution of symbiotic traits.</title>
        <authorList>
            <person name="Miyauchi S."/>
            <person name="Kiss E."/>
            <person name="Kuo A."/>
            <person name="Drula E."/>
            <person name="Kohler A."/>
            <person name="Sanchez-Garcia M."/>
            <person name="Morin E."/>
            <person name="Andreopoulos B."/>
            <person name="Barry K.W."/>
            <person name="Bonito G."/>
            <person name="Buee M."/>
            <person name="Carver A."/>
            <person name="Chen C."/>
            <person name="Cichocki N."/>
            <person name="Clum A."/>
            <person name="Culley D."/>
            <person name="Crous P.W."/>
            <person name="Fauchery L."/>
            <person name="Girlanda M."/>
            <person name="Hayes R.D."/>
            <person name="Keri Z."/>
            <person name="LaButti K."/>
            <person name="Lipzen A."/>
            <person name="Lombard V."/>
            <person name="Magnuson J."/>
            <person name="Maillard F."/>
            <person name="Murat C."/>
            <person name="Nolan M."/>
            <person name="Ohm R.A."/>
            <person name="Pangilinan J."/>
            <person name="Pereira M.F."/>
            <person name="Perotto S."/>
            <person name="Peter M."/>
            <person name="Pfister S."/>
            <person name="Riley R."/>
            <person name="Sitrit Y."/>
            <person name="Stielow J.B."/>
            <person name="Szollosi G."/>
            <person name="Zifcakova L."/>
            <person name="Stursova M."/>
            <person name="Spatafora J.W."/>
            <person name="Tedersoo L."/>
            <person name="Vaario L.M."/>
            <person name="Yamada A."/>
            <person name="Yan M."/>
            <person name="Wang P."/>
            <person name="Xu J."/>
            <person name="Bruns T."/>
            <person name="Baldrian P."/>
            <person name="Vilgalys R."/>
            <person name="Dunand C."/>
            <person name="Henrissat B."/>
            <person name="Grigoriev I.V."/>
            <person name="Hibbett D."/>
            <person name="Nagy L.G."/>
            <person name="Martin F.M."/>
        </authorList>
    </citation>
    <scope>NUCLEOTIDE SEQUENCE</scope>
    <source>
        <strain evidence="2">UH-Tt-Lm1</strain>
    </source>
</reference>
<comment type="caution">
    <text evidence="2">The sequence shown here is derived from an EMBL/GenBank/DDBJ whole genome shotgun (WGS) entry which is preliminary data.</text>
</comment>
<evidence type="ECO:0000313" key="2">
    <source>
        <dbReference type="EMBL" id="KAF9777677.1"/>
    </source>
</evidence>
<feature type="compositionally biased region" description="Polar residues" evidence="1">
    <location>
        <begin position="1"/>
        <end position="27"/>
    </location>
</feature>
<name>A0A9P6H2Q0_9AGAM</name>
<feature type="region of interest" description="Disordered" evidence="1">
    <location>
        <begin position="1"/>
        <end position="30"/>
    </location>
</feature>
<keyword evidence="3" id="KW-1185">Reference proteome</keyword>
<dbReference type="EMBL" id="WIUZ02000029">
    <property type="protein sequence ID" value="KAF9777677.1"/>
    <property type="molecule type" value="Genomic_DNA"/>
</dbReference>
<proteinExistence type="predicted"/>
<dbReference type="AlphaFoldDB" id="A0A9P6H2Q0"/>
<gene>
    <name evidence="2" type="ORF">BJ322DRAFT_1114814</name>
</gene>
<evidence type="ECO:0000313" key="3">
    <source>
        <dbReference type="Proteomes" id="UP000736335"/>
    </source>
</evidence>
<reference evidence="2" key="2">
    <citation type="submission" date="2020-11" db="EMBL/GenBank/DDBJ databases">
        <authorList>
            <consortium name="DOE Joint Genome Institute"/>
            <person name="Kuo A."/>
            <person name="Miyauchi S."/>
            <person name="Kiss E."/>
            <person name="Drula E."/>
            <person name="Kohler A."/>
            <person name="Sanchez-Garcia M."/>
            <person name="Andreopoulos B."/>
            <person name="Barry K.W."/>
            <person name="Bonito G."/>
            <person name="Buee M."/>
            <person name="Carver A."/>
            <person name="Chen C."/>
            <person name="Cichocki N."/>
            <person name="Clum A."/>
            <person name="Culley D."/>
            <person name="Crous P.W."/>
            <person name="Fauchery L."/>
            <person name="Girlanda M."/>
            <person name="Hayes R."/>
            <person name="Keri Z."/>
            <person name="Labutti K."/>
            <person name="Lipzen A."/>
            <person name="Lombard V."/>
            <person name="Magnuson J."/>
            <person name="Maillard F."/>
            <person name="Morin E."/>
            <person name="Murat C."/>
            <person name="Nolan M."/>
            <person name="Ohm R."/>
            <person name="Pangilinan J."/>
            <person name="Pereira M."/>
            <person name="Perotto S."/>
            <person name="Peter M."/>
            <person name="Riley R."/>
            <person name="Sitrit Y."/>
            <person name="Stielow B."/>
            <person name="Szollosi G."/>
            <person name="Zifcakova L."/>
            <person name="Stursova M."/>
            <person name="Spatafora J.W."/>
            <person name="Tedersoo L."/>
            <person name="Vaario L.-M."/>
            <person name="Yamada A."/>
            <person name="Yan M."/>
            <person name="Wang P."/>
            <person name="Xu J."/>
            <person name="Bruns T."/>
            <person name="Baldrian P."/>
            <person name="Vilgalys R."/>
            <person name="Henrissat B."/>
            <person name="Grigoriev I.V."/>
            <person name="Hibbett D."/>
            <person name="Nagy L.G."/>
            <person name="Martin F.M."/>
        </authorList>
    </citation>
    <scope>NUCLEOTIDE SEQUENCE</scope>
    <source>
        <strain evidence="2">UH-Tt-Lm1</strain>
    </source>
</reference>
<organism evidence="2 3">
    <name type="scientific">Thelephora terrestris</name>
    <dbReference type="NCBI Taxonomy" id="56493"/>
    <lineage>
        <taxon>Eukaryota</taxon>
        <taxon>Fungi</taxon>
        <taxon>Dikarya</taxon>
        <taxon>Basidiomycota</taxon>
        <taxon>Agaricomycotina</taxon>
        <taxon>Agaricomycetes</taxon>
        <taxon>Thelephorales</taxon>
        <taxon>Thelephoraceae</taxon>
        <taxon>Thelephora</taxon>
    </lineage>
</organism>
<evidence type="ECO:0000256" key="1">
    <source>
        <dbReference type="SAM" id="MobiDB-lite"/>
    </source>
</evidence>
<sequence>MSCAQPPSQHGNAQQRQLPTHPPQSSVDYVPASLKTPYAQSTLSSNFTLSTGRSSTSSASFNDILRSETTSIVLPTQLKRLYREIPILGVKVSREESNGPRITPKGQEKLDDDTERDRWKRVLEDHKTLAEMIHNLLRLTHTRSHPLLLVAVPQKCHLTMRLWLNGFHPPPENFRRCAFNHNSSIVALEHLQDFIYYASSTTPTHSTRVSATLSVQY</sequence>
<protein>
    <submittedName>
        <fullName evidence="2">Uncharacterized protein</fullName>
    </submittedName>
</protein>